<feature type="transmembrane region" description="Helical" evidence="2">
    <location>
        <begin position="257"/>
        <end position="278"/>
    </location>
</feature>
<dbReference type="EMBL" id="BLLK01000047">
    <property type="protein sequence ID" value="GFH53821.1"/>
    <property type="molecule type" value="Genomic_DNA"/>
</dbReference>
<protein>
    <submittedName>
        <fullName evidence="3">Uncharacterized protein</fullName>
    </submittedName>
</protein>
<keyword evidence="4" id="KW-1185">Reference proteome</keyword>
<name>A0AAD3H876_9STRA</name>
<proteinExistence type="predicted"/>
<feature type="region of interest" description="Disordered" evidence="1">
    <location>
        <begin position="175"/>
        <end position="232"/>
    </location>
</feature>
<accession>A0AAD3H876</accession>
<feature type="compositionally biased region" description="Basic and acidic residues" evidence="1">
    <location>
        <begin position="175"/>
        <end position="213"/>
    </location>
</feature>
<organism evidence="3 4">
    <name type="scientific">Chaetoceros tenuissimus</name>
    <dbReference type="NCBI Taxonomy" id="426638"/>
    <lineage>
        <taxon>Eukaryota</taxon>
        <taxon>Sar</taxon>
        <taxon>Stramenopiles</taxon>
        <taxon>Ochrophyta</taxon>
        <taxon>Bacillariophyta</taxon>
        <taxon>Coscinodiscophyceae</taxon>
        <taxon>Chaetocerotophycidae</taxon>
        <taxon>Chaetocerotales</taxon>
        <taxon>Chaetocerotaceae</taxon>
        <taxon>Chaetoceros</taxon>
    </lineage>
</organism>
<gene>
    <name evidence="3" type="ORF">CTEN210_10297</name>
</gene>
<dbReference type="AlphaFoldDB" id="A0AAD3H876"/>
<evidence type="ECO:0000313" key="3">
    <source>
        <dbReference type="EMBL" id="GFH53821.1"/>
    </source>
</evidence>
<feature type="compositionally biased region" description="Basic and acidic residues" evidence="1">
    <location>
        <begin position="222"/>
        <end position="232"/>
    </location>
</feature>
<dbReference type="Proteomes" id="UP001054902">
    <property type="component" value="Unassembled WGS sequence"/>
</dbReference>
<comment type="caution">
    <text evidence="3">The sequence shown here is derived from an EMBL/GenBank/DDBJ whole genome shotgun (WGS) entry which is preliminary data.</text>
</comment>
<keyword evidence="2" id="KW-1133">Transmembrane helix</keyword>
<evidence type="ECO:0000256" key="2">
    <source>
        <dbReference type="SAM" id="Phobius"/>
    </source>
</evidence>
<reference evidence="3 4" key="1">
    <citation type="journal article" date="2021" name="Sci. Rep.">
        <title>The genome of the diatom Chaetoceros tenuissimus carries an ancient integrated fragment of an extant virus.</title>
        <authorList>
            <person name="Hongo Y."/>
            <person name="Kimura K."/>
            <person name="Takaki Y."/>
            <person name="Yoshida Y."/>
            <person name="Baba S."/>
            <person name="Kobayashi G."/>
            <person name="Nagasaki K."/>
            <person name="Hano T."/>
            <person name="Tomaru Y."/>
        </authorList>
    </citation>
    <scope>NUCLEOTIDE SEQUENCE [LARGE SCALE GENOMIC DNA]</scope>
    <source>
        <strain evidence="3 4">NIES-3715</strain>
    </source>
</reference>
<keyword evidence="2" id="KW-0472">Membrane</keyword>
<evidence type="ECO:0000313" key="4">
    <source>
        <dbReference type="Proteomes" id="UP001054902"/>
    </source>
</evidence>
<sequence>MQVYDTDTKELVPMDDNKIYIDSSSSTIHKKYTIVLKQDDDLKDLQYVMDIQVSPELDDDVIQKLTGEEARIQARFLSPTKGCTGDSRAHGRGHDDGLVMEIVIPESVFALDDLEQNSVDLVAGWACGHEPVTLTQNIVFVPRKSGATKSMIDQKEIPKDGAVAVEEEAIEAIVEKSEPIDPMAQEHNDEHDHESHHVDQGPKPQVDTEEKQELRHKKRKHERNDADREFPLKEVKEFQKKYDNDDFGKAKFTSNSYLVGVLVFIFVGGTVLNAILAMSGGRRSKSNHVL</sequence>
<evidence type="ECO:0000256" key="1">
    <source>
        <dbReference type="SAM" id="MobiDB-lite"/>
    </source>
</evidence>
<keyword evidence="2" id="KW-0812">Transmembrane</keyword>